<proteinExistence type="predicted"/>
<reference evidence="2" key="1">
    <citation type="journal article" date="2021" name="Nat. Commun.">
        <title>Genetic determinants of endophytism in the Arabidopsis root mycobiome.</title>
        <authorList>
            <person name="Mesny F."/>
            <person name="Miyauchi S."/>
            <person name="Thiergart T."/>
            <person name="Pickel B."/>
            <person name="Atanasova L."/>
            <person name="Karlsson M."/>
            <person name="Huettel B."/>
            <person name="Barry K.W."/>
            <person name="Haridas S."/>
            <person name="Chen C."/>
            <person name="Bauer D."/>
            <person name="Andreopoulos W."/>
            <person name="Pangilinan J."/>
            <person name="LaButti K."/>
            <person name="Riley R."/>
            <person name="Lipzen A."/>
            <person name="Clum A."/>
            <person name="Drula E."/>
            <person name="Henrissat B."/>
            <person name="Kohler A."/>
            <person name="Grigoriev I.V."/>
            <person name="Martin F.M."/>
            <person name="Hacquard S."/>
        </authorList>
    </citation>
    <scope>NUCLEOTIDE SEQUENCE</scope>
    <source>
        <strain evidence="2">MPI-CAGE-CH-0230</strain>
    </source>
</reference>
<evidence type="ECO:0000313" key="3">
    <source>
        <dbReference type="Proteomes" id="UP000756346"/>
    </source>
</evidence>
<accession>A0A9P9BS39</accession>
<evidence type="ECO:0000256" key="1">
    <source>
        <dbReference type="SAM" id="SignalP"/>
    </source>
</evidence>
<comment type="caution">
    <text evidence="2">The sequence shown here is derived from an EMBL/GenBank/DDBJ whole genome shotgun (WGS) entry which is preliminary data.</text>
</comment>
<gene>
    <name evidence="2" type="ORF">B0I36DRAFT_351387</name>
</gene>
<dbReference type="OrthoDB" id="420606at2759"/>
<evidence type="ECO:0000313" key="2">
    <source>
        <dbReference type="EMBL" id="KAH7027925.1"/>
    </source>
</evidence>
<keyword evidence="1" id="KW-0732">Signal</keyword>
<feature type="signal peptide" evidence="1">
    <location>
        <begin position="1"/>
        <end position="24"/>
    </location>
</feature>
<dbReference type="EMBL" id="JAGTJQ010000007">
    <property type="protein sequence ID" value="KAH7027925.1"/>
    <property type="molecule type" value="Genomic_DNA"/>
</dbReference>
<dbReference type="RefSeq" id="XP_046010724.1">
    <property type="nucleotide sequence ID" value="XM_046157007.1"/>
</dbReference>
<feature type="chain" id="PRO_5040436439" evidence="1">
    <location>
        <begin position="25"/>
        <end position="117"/>
    </location>
</feature>
<protein>
    <submittedName>
        <fullName evidence="2">Uncharacterized protein</fullName>
    </submittedName>
</protein>
<keyword evidence="3" id="KW-1185">Reference proteome</keyword>
<dbReference type="Proteomes" id="UP000756346">
    <property type="component" value="Unassembled WGS sequence"/>
</dbReference>
<sequence length="117" mass="12737">MSYFGGSPCVVCGFLFLHVVTAVARRPTTEYSAAPRQIYLITDVALRSWQVGAVKVIILHSNHWGRLVGKRLLVHGYPVFAWSPIFADGHGSSADASNYIRSLSHRLPAASVLVGES</sequence>
<organism evidence="2 3">
    <name type="scientific">Microdochium trichocladiopsis</name>
    <dbReference type="NCBI Taxonomy" id="1682393"/>
    <lineage>
        <taxon>Eukaryota</taxon>
        <taxon>Fungi</taxon>
        <taxon>Dikarya</taxon>
        <taxon>Ascomycota</taxon>
        <taxon>Pezizomycotina</taxon>
        <taxon>Sordariomycetes</taxon>
        <taxon>Xylariomycetidae</taxon>
        <taxon>Xylariales</taxon>
        <taxon>Microdochiaceae</taxon>
        <taxon>Microdochium</taxon>
    </lineage>
</organism>
<dbReference type="GeneID" id="70186553"/>
<dbReference type="AlphaFoldDB" id="A0A9P9BS39"/>
<name>A0A9P9BS39_9PEZI</name>